<dbReference type="RefSeq" id="WP_149894283.1">
    <property type="nucleotide sequence ID" value="NZ_JBHUFA010000001.1"/>
</dbReference>
<dbReference type="EMBL" id="JBHUFA010000001">
    <property type="protein sequence ID" value="MFD1693915.1"/>
    <property type="molecule type" value="Genomic_DNA"/>
</dbReference>
<dbReference type="Gene3D" id="3.40.50.2000">
    <property type="entry name" value="Glycogen Phosphorylase B"/>
    <property type="match status" value="2"/>
</dbReference>
<sequence length="376" mass="39554">MITSVAFAWPGDLQTRTGGYGYDRRLIAGLEDLGIEVEGVPLGPGFPDPAPEDLARAEARLSQLSDGTVVLIDGLAFGVLDAWAQREANRLRIVALVHHPLALETGLDPARVAALRQSETAALSAARAVIVTSPGTARGLVEGYGVPQALITVAVPGTDPGTGPGPDPGEPRLAAPGDPLLLTIGTLTPRKGHDVLLKALKRIEDLAWRSVIVGSRTLHPQTTDALEAQIGRLGLQGRVELVGEMEDPAQLLRQAHLFVLASRYEGYGMVFAEALAHGLPVVACQAGAVPDVVPPEAGMLVPVDDDAELGRALRRLLEDTAAHRRLTTGARVAGALLPRWDETARLVADCLHQVAIGSDTAYDGALSVDPDARERA</sequence>
<dbReference type="EC" id="2.4.-.-" evidence="2"/>
<dbReference type="CDD" id="cd03801">
    <property type="entry name" value="GT4_PimA-like"/>
    <property type="match status" value="1"/>
</dbReference>
<dbReference type="GO" id="GO:0016757">
    <property type="term" value="F:glycosyltransferase activity"/>
    <property type="evidence" value="ECO:0007669"/>
    <property type="project" value="UniProtKB-KW"/>
</dbReference>
<keyword evidence="3" id="KW-1185">Reference proteome</keyword>
<feature type="domain" description="Glycosyltransferase subfamily 4-like N-terminal" evidence="1">
    <location>
        <begin position="25"/>
        <end position="153"/>
    </location>
</feature>
<evidence type="ECO:0000259" key="1">
    <source>
        <dbReference type="Pfam" id="PF13579"/>
    </source>
</evidence>
<evidence type="ECO:0000313" key="3">
    <source>
        <dbReference type="Proteomes" id="UP001597327"/>
    </source>
</evidence>
<name>A0ABW4JPA6_9HYPH</name>
<dbReference type="SUPFAM" id="SSF53756">
    <property type="entry name" value="UDP-Glycosyltransferase/glycogen phosphorylase"/>
    <property type="match status" value="1"/>
</dbReference>
<dbReference type="Pfam" id="PF13692">
    <property type="entry name" value="Glyco_trans_1_4"/>
    <property type="match status" value="1"/>
</dbReference>
<comment type="caution">
    <text evidence="2">The sequence shown here is derived from an EMBL/GenBank/DDBJ whole genome shotgun (WGS) entry which is preliminary data.</text>
</comment>
<keyword evidence="2" id="KW-0808">Transferase</keyword>
<dbReference type="PANTHER" id="PTHR12526">
    <property type="entry name" value="GLYCOSYLTRANSFERASE"/>
    <property type="match status" value="1"/>
</dbReference>
<proteinExistence type="predicted"/>
<gene>
    <name evidence="2" type="ORF">ACFSC7_00145</name>
</gene>
<keyword evidence="2" id="KW-0328">Glycosyltransferase</keyword>
<protein>
    <submittedName>
        <fullName evidence="2">Glycosyltransferase family 4 protein</fullName>
        <ecNumber evidence="2">2.4.-.-</ecNumber>
    </submittedName>
</protein>
<dbReference type="Pfam" id="PF13579">
    <property type="entry name" value="Glyco_trans_4_4"/>
    <property type="match status" value="1"/>
</dbReference>
<organism evidence="2 3">
    <name type="scientific">Roseibium aestuarii</name>
    <dbReference type="NCBI Taxonomy" id="2600299"/>
    <lineage>
        <taxon>Bacteria</taxon>
        <taxon>Pseudomonadati</taxon>
        <taxon>Pseudomonadota</taxon>
        <taxon>Alphaproteobacteria</taxon>
        <taxon>Hyphomicrobiales</taxon>
        <taxon>Stappiaceae</taxon>
        <taxon>Roseibium</taxon>
    </lineage>
</organism>
<accession>A0ABW4JPA6</accession>
<dbReference type="Proteomes" id="UP001597327">
    <property type="component" value="Unassembled WGS sequence"/>
</dbReference>
<dbReference type="InterPro" id="IPR028098">
    <property type="entry name" value="Glyco_trans_4-like_N"/>
</dbReference>
<reference evidence="3" key="1">
    <citation type="journal article" date="2019" name="Int. J. Syst. Evol. Microbiol.">
        <title>The Global Catalogue of Microorganisms (GCM) 10K type strain sequencing project: providing services to taxonomists for standard genome sequencing and annotation.</title>
        <authorList>
            <consortium name="The Broad Institute Genomics Platform"/>
            <consortium name="The Broad Institute Genome Sequencing Center for Infectious Disease"/>
            <person name="Wu L."/>
            <person name="Ma J."/>
        </authorList>
    </citation>
    <scope>NUCLEOTIDE SEQUENCE [LARGE SCALE GENOMIC DNA]</scope>
    <source>
        <strain evidence="3">JCM 3369</strain>
    </source>
</reference>
<evidence type="ECO:0000313" key="2">
    <source>
        <dbReference type="EMBL" id="MFD1693915.1"/>
    </source>
</evidence>